<dbReference type="InterPro" id="IPR036910">
    <property type="entry name" value="HMG_box_dom_sf"/>
</dbReference>
<dbReference type="Proteomes" id="UP001152484">
    <property type="component" value="Unassembled WGS sequence"/>
</dbReference>
<dbReference type="SUPFAM" id="SSF46774">
    <property type="entry name" value="ARID-like"/>
    <property type="match status" value="1"/>
</dbReference>
<organism evidence="5 6">
    <name type="scientific">Cuscuta europaea</name>
    <name type="common">European dodder</name>
    <dbReference type="NCBI Taxonomy" id="41803"/>
    <lineage>
        <taxon>Eukaryota</taxon>
        <taxon>Viridiplantae</taxon>
        <taxon>Streptophyta</taxon>
        <taxon>Embryophyta</taxon>
        <taxon>Tracheophyta</taxon>
        <taxon>Spermatophyta</taxon>
        <taxon>Magnoliopsida</taxon>
        <taxon>eudicotyledons</taxon>
        <taxon>Gunneridae</taxon>
        <taxon>Pentapetalae</taxon>
        <taxon>asterids</taxon>
        <taxon>lamiids</taxon>
        <taxon>Solanales</taxon>
        <taxon>Convolvulaceae</taxon>
        <taxon>Cuscuteae</taxon>
        <taxon>Cuscuta</taxon>
        <taxon>Cuscuta subgen. Cuscuta</taxon>
    </lineage>
</organism>
<dbReference type="SMART" id="SM00501">
    <property type="entry name" value="BRIGHT"/>
    <property type="match status" value="1"/>
</dbReference>
<dbReference type="InterPro" id="IPR001606">
    <property type="entry name" value="ARID_dom"/>
</dbReference>
<comment type="caution">
    <text evidence="5">The sequence shown here is derived from an EMBL/GenBank/DDBJ whole genome shotgun (WGS) entry which is preliminary data.</text>
</comment>
<keyword evidence="1" id="KW-0238">DNA-binding</keyword>
<name>A0A9P0YUJ5_CUSEU</name>
<dbReference type="PANTHER" id="PTHR46691:SF6">
    <property type="entry name" value="HIGH MOBILITY GROUP B PROTEIN 10-RELATED"/>
    <property type="match status" value="1"/>
</dbReference>
<dbReference type="EMBL" id="CAMAPE010000010">
    <property type="protein sequence ID" value="CAH9076215.1"/>
    <property type="molecule type" value="Genomic_DNA"/>
</dbReference>
<dbReference type="SMART" id="SM01014">
    <property type="entry name" value="ARID"/>
    <property type="match status" value="1"/>
</dbReference>
<evidence type="ECO:0000256" key="1">
    <source>
        <dbReference type="PROSITE-ProRule" id="PRU00267"/>
    </source>
</evidence>
<proteinExistence type="predicted"/>
<dbReference type="Pfam" id="PF01388">
    <property type="entry name" value="ARID"/>
    <property type="match status" value="1"/>
</dbReference>
<dbReference type="SMART" id="SM00398">
    <property type="entry name" value="HMG"/>
    <property type="match status" value="1"/>
</dbReference>
<dbReference type="PANTHER" id="PTHR46691">
    <property type="entry name" value="HIGH MOBILITY GROUP B PROTEIN 9"/>
    <property type="match status" value="1"/>
</dbReference>
<feature type="domain" description="HMG box" evidence="3">
    <location>
        <begin position="236"/>
        <end position="303"/>
    </location>
</feature>
<dbReference type="Pfam" id="PF00505">
    <property type="entry name" value="HMG_box"/>
    <property type="match status" value="1"/>
</dbReference>
<dbReference type="InterPro" id="IPR036431">
    <property type="entry name" value="ARID_dom_sf"/>
</dbReference>
<dbReference type="CDD" id="cd22009">
    <property type="entry name" value="HMG-box_AtHMGB9-like"/>
    <property type="match status" value="1"/>
</dbReference>
<dbReference type="SUPFAM" id="SSF47095">
    <property type="entry name" value="HMG-box"/>
    <property type="match status" value="1"/>
</dbReference>
<dbReference type="CDD" id="cd16872">
    <property type="entry name" value="ARID_HMGB9-like"/>
    <property type="match status" value="1"/>
</dbReference>
<dbReference type="InterPro" id="IPR009071">
    <property type="entry name" value="HMG_box_dom"/>
</dbReference>
<accession>A0A9P0YUJ5</accession>
<dbReference type="Gene3D" id="1.10.30.10">
    <property type="entry name" value="High mobility group box domain"/>
    <property type="match status" value="1"/>
</dbReference>
<keyword evidence="1" id="KW-0539">Nucleus</keyword>
<gene>
    <name evidence="5" type="ORF">CEURO_LOCUS5747</name>
</gene>
<dbReference type="InterPro" id="IPR045303">
    <property type="entry name" value="ARID_HMGB9-like"/>
</dbReference>
<feature type="domain" description="ARID" evidence="4">
    <location>
        <begin position="33"/>
        <end position="124"/>
    </location>
</feature>
<evidence type="ECO:0000256" key="2">
    <source>
        <dbReference type="SAM" id="MobiDB-lite"/>
    </source>
</evidence>
<feature type="DNA-binding region" description="HMG box" evidence="1">
    <location>
        <begin position="236"/>
        <end position="303"/>
    </location>
</feature>
<dbReference type="Gene3D" id="1.10.150.60">
    <property type="entry name" value="ARID DNA-binding domain"/>
    <property type="match status" value="1"/>
</dbReference>
<protein>
    <recommendedName>
        <fullName evidence="7">High mobility group B protein 10</fullName>
    </recommendedName>
</protein>
<dbReference type="PROSITE" id="PS50118">
    <property type="entry name" value="HMG_BOX_2"/>
    <property type="match status" value="1"/>
</dbReference>
<reference evidence="5" key="1">
    <citation type="submission" date="2022-07" db="EMBL/GenBank/DDBJ databases">
        <authorList>
            <person name="Macas J."/>
            <person name="Novak P."/>
            <person name="Neumann P."/>
        </authorList>
    </citation>
    <scope>NUCLEOTIDE SEQUENCE</scope>
</reference>
<evidence type="ECO:0000313" key="5">
    <source>
        <dbReference type="EMBL" id="CAH9076215.1"/>
    </source>
</evidence>
<evidence type="ECO:0008006" key="7">
    <source>
        <dbReference type="Google" id="ProtNLM"/>
    </source>
</evidence>
<dbReference type="GO" id="GO:0005634">
    <property type="term" value="C:nucleus"/>
    <property type="evidence" value="ECO:0007669"/>
    <property type="project" value="UniProtKB-UniRule"/>
</dbReference>
<feature type="region of interest" description="Disordered" evidence="2">
    <location>
        <begin position="202"/>
        <end position="223"/>
    </location>
</feature>
<evidence type="ECO:0000259" key="4">
    <source>
        <dbReference type="PROSITE" id="PS51011"/>
    </source>
</evidence>
<keyword evidence="6" id="KW-1185">Reference proteome</keyword>
<sequence>MSSVTPAVETAFSVNSERPLSYPKPQAEFQEIVRNPELFWQKLQAFHISLGAKYLIPTVAGKPLDLYRLFVEVTLQGGIDKVIRDRRWEDVIGAFSFPSYVTSPSFLLRKYYLSVLYHFEQVYYFRKEKPSSATDPTSKTSSSLQTMHPVDGDATKIGHSETPNSLEVGNSVIGTIDAKFEDGYVITVNMGSEVLNGALYHKPIQPHSPQSASTSSGPAKQTRKKYQLALPDHSRPRQNLSGYNFFYAEQYAKLKPSHQGHAKAISKEIGLLWSRLTDAEKQVYQEKGLRDKERYRVEMLEYKSSQPVQT</sequence>
<feature type="compositionally biased region" description="Polar residues" evidence="2">
    <location>
        <begin position="207"/>
        <end position="219"/>
    </location>
</feature>
<evidence type="ECO:0000313" key="6">
    <source>
        <dbReference type="Proteomes" id="UP001152484"/>
    </source>
</evidence>
<dbReference type="OrthoDB" id="338531at2759"/>
<dbReference type="AlphaFoldDB" id="A0A9P0YUJ5"/>
<dbReference type="GO" id="GO:0003677">
    <property type="term" value="F:DNA binding"/>
    <property type="evidence" value="ECO:0007669"/>
    <property type="project" value="UniProtKB-UniRule"/>
</dbReference>
<evidence type="ECO:0000259" key="3">
    <source>
        <dbReference type="PROSITE" id="PS50118"/>
    </source>
</evidence>
<dbReference type="PROSITE" id="PS51011">
    <property type="entry name" value="ARID"/>
    <property type="match status" value="1"/>
</dbReference>